<dbReference type="Proteomes" id="UP001165090">
    <property type="component" value="Unassembled WGS sequence"/>
</dbReference>
<accession>A0ABQ5S868</accession>
<name>A0ABQ5S868_9CHLO</name>
<sequence>MDVAAVGARVLLSLEPPPGWGVRETALELRGLQRPFPGNSSDGDNAMDGASEPLRPVLAVAAAEAADREAVQSSVVGETTAISSSSSLSPSKPPVAILRNFFAPSPTETEVEAGAGAAGPRVTLLILNTVVPEGAQAEVAAALCSFLEGKRCHIAASESAAMMEEVVAEERGGSGLILHPTTEPLATRIPAEGLTSPGGAHEETERLPVVVVAMLLQLLAPPAAPLYQHTLNGAASLDPTLPSLQSPAAAAELAAMGAPGRGPRFGSVTAFWRHSSTCWRSQALAPAASWRRNDCLSTTPAPHRFGSTWGPWWYCPRGLLQGVPVLHVQRSLLWGGVSCSASPAEAATLSLASEDRLTAPSVMPACPDFQAHTADTNGCVRMPPVI</sequence>
<evidence type="ECO:0000313" key="1">
    <source>
        <dbReference type="EMBL" id="GLI65693.1"/>
    </source>
</evidence>
<comment type="caution">
    <text evidence="1">The sequence shown here is derived from an EMBL/GenBank/DDBJ whole genome shotgun (WGS) entry which is preliminary data.</text>
</comment>
<proteinExistence type="predicted"/>
<evidence type="ECO:0000313" key="2">
    <source>
        <dbReference type="Proteomes" id="UP001165090"/>
    </source>
</evidence>
<dbReference type="EMBL" id="BSDZ01000024">
    <property type="protein sequence ID" value="GLI65693.1"/>
    <property type="molecule type" value="Genomic_DNA"/>
</dbReference>
<protein>
    <submittedName>
        <fullName evidence="1">Uncharacterized protein</fullName>
    </submittedName>
</protein>
<reference evidence="1 2" key="1">
    <citation type="journal article" date="2023" name="IScience">
        <title>Expanded male sex-determining region conserved during the evolution of homothallism in the green alga Volvox.</title>
        <authorList>
            <person name="Yamamoto K."/>
            <person name="Matsuzaki R."/>
            <person name="Mahakham W."/>
            <person name="Heman W."/>
            <person name="Sekimoto H."/>
            <person name="Kawachi M."/>
            <person name="Minakuchi Y."/>
            <person name="Toyoda A."/>
            <person name="Nozaki H."/>
        </authorList>
    </citation>
    <scope>NUCLEOTIDE SEQUENCE [LARGE SCALE GENOMIC DNA]</scope>
    <source>
        <strain evidence="1 2">NIES-4468</strain>
    </source>
</reference>
<gene>
    <name evidence="1" type="ORF">VaNZ11_009300</name>
</gene>
<organism evidence="1 2">
    <name type="scientific">Volvox africanus</name>
    <dbReference type="NCBI Taxonomy" id="51714"/>
    <lineage>
        <taxon>Eukaryota</taxon>
        <taxon>Viridiplantae</taxon>
        <taxon>Chlorophyta</taxon>
        <taxon>core chlorophytes</taxon>
        <taxon>Chlorophyceae</taxon>
        <taxon>CS clade</taxon>
        <taxon>Chlamydomonadales</taxon>
        <taxon>Volvocaceae</taxon>
        <taxon>Volvox</taxon>
    </lineage>
</organism>
<keyword evidence="2" id="KW-1185">Reference proteome</keyword>